<dbReference type="Pfam" id="PF12146">
    <property type="entry name" value="Hydrolase_4"/>
    <property type="match status" value="1"/>
</dbReference>
<dbReference type="GO" id="GO:0004806">
    <property type="term" value="F:triacylglycerol lipase activity"/>
    <property type="evidence" value="ECO:0007669"/>
    <property type="project" value="InterPro"/>
</dbReference>
<dbReference type="GO" id="GO:0016042">
    <property type="term" value="P:lipid catabolic process"/>
    <property type="evidence" value="ECO:0007669"/>
    <property type="project" value="InterPro"/>
</dbReference>
<protein>
    <recommendedName>
        <fullName evidence="3">Serine aminopeptidase S33 domain-containing protein</fullName>
    </recommendedName>
</protein>
<dbReference type="eggNOG" id="COG1506">
    <property type="taxonomic scope" value="Bacteria"/>
</dbReference>
<dbReference type="AlphaFoldDB" id="D4XEY4"/>
<dbReference type="PIRSF" id="PIRSF029171">
    <property type="entry name" value="Esterase_LipA"/>
    <property type="match status" value="1"/>
</dbReference>
<dbReference type="PROSITE" id="PS00708">
    <property type="entry name" value="PRO_ENDOPEP_SER"/>
    <property type="match status" value="1"/>
</dbReference>
<evidence type="ECO:0000313" key="5">
    <source>
        <dbReference type="Proteomes" id="UP000004510"/>
    </source>
</evidence>
<reference evidence="5" key="1">
    <citation type="submission" date="2010-03" db="EMBL/GenBank/DDBJ databases">
        <title>Complete sequence of Mobiluncus curtisii ATCC 43063.</title>
        <authorList>
            <person name="Muzny D."/>
            <person name="Qin X."/>
            <person name="Deng J."/>
            <person name="Jiang H."/>
            <person name="Liu Y."/>
            <person name="Qu J."/>
            <person name="Song X.-Z."/>
            <person name="Zhang L."/>
            <person name="Thornton R."/>
            <person name="Coyle M."/>
            <person name="Francisco L."/>
            <person name="Jackson L."/>
            <person name="Javaid M."/>
            <person name="Korchina V."/>
            <person name="Kovar C."/>
            <person name="Mata R."/>
            <person name="Mathew T."/>
            <person name="Ngo R."/>
            <person name="Nguyen L."/>
            <person name="Nguyen N."/>
            <person name="Okwuonu G."/>
            <person name="Ongeri F."/>
            <person name="Pham C."/>
            <person name="Simmons D."/>
            <person name="Wilczek-Boney K."/>
            <person name="Hale W."/>
            <person name="Jakkamsetti A."/>
            <person name="Pham P."/>
            <person name="Ruth R."/>
            <person name="San Lucas F."/>
            <person name="Warren J."/>
            <person name="Zhang J."/>
            <person name="Zhao Z."/>
            <person name="Zhou C."/>
            <person name="Zhu D."/>
            <person name="Lee S."/>
            <person name="Bess C."/>
            <person name="Blankenburg K."/>
            <person name="Forbes L."/>
            <person name="Fu Q."/>
            <person name="Gubbala S."/>
            <person name="Hirani K."/>
            <person name="Jayaseelan J.C."/>
            <person name="Lara F."/>
            <person name="Munidasa M."/>
            <person name="Palculict T."/>
            <person name="Patil S."/>
            <person name="Pu L.-L."/>
            <person name="Saada N."/>
            <person name="Tang L."/>
            <person name="Weissenberger G."/>
            <person name="Zhu Y."/>
            <person name="Hemphill L."/>
            <person name="Shang Y."/>
            <person name="Youmans B."/>
            <person name="Ayvaz T."/>
            <person name="Ross M."/>
            <person name="Santibanez J."/>
            <person name="Aqrawi P."/>
            <person name="Gross S."/>
            <person name="Joshi V."/>
            <person name="Fowler G."/>
            <person name="Nazareth L."/>
            <person name="Reid J."/>
            <person name="Worley K."/>
            <person name="Petrosino J."/>
            <person name="Highlander S."/>
            <person name="Gibbs R."/>
            <person name="Gibbs R."/>
        </authorList>
    </citation>
    <scope>NUCLEOTIDE SEQUENCE [LARGE SCALE GENOMIC DNA]</scope>
    <source>
        <strain evidence="5">ATCC 43553</strain>
    </source>
</reference>
<sequence length="407" mass="43866">MTVGLALGSLGSLSAQAQAPAPTPAPAATASTSTVLASGVRYEWLARWDIDRLNRILQTDTPRFAGTQATYTPARNAVNLYRVSYASVIPERGNRPTVATGLVALPDTAQASVPMVSYQHGTVYGKQEVPSYPEQSPETQLMIAQFAGQGYALIGADYFGLGDSPEPEGYMVKASHQQASYDMLVAGRAVLADLKRDSSKLFLAGWSQGGFVTMAFLEKLEAAGVPVQAAVTASAPVDVSVALNGFLSFPRPNDADWVTSLFILSSFSFENYYGEPGLARSLLNPEYYEVSRKAYAREPFKPADVPTDVRKLIRAEYFDPQFFAASAYGRLVAQTQAYRWVIKTPVRNYYGDSDEAISTGLGQLAATYQHAMGAGNAAVQAISTGPTSHRGTYALAVPQWKSWFDGM</sequence>
<dbReference type="PANTHER" id="PTHR34853">
    <property type="match status" value="1"/>
</dbReference>
<dbReference type="EMBL" id="ADMS01000094">
    <property type="protein sequence ID" value="EFF74661.1"/>
    <property type="molecule type" value="Genomic_DNA"/>
</dbReference>
<organism evidence="4 5">
    <name type="scientific">Achromobacter piechaudii ATCC 43553</name>
    <dbReference type="NCBI Taxonomy" id="742159"/>
    <lineage>
        <taxon>Bacteria</taxon>
        <taxon>Pseudomonadati</taxon>
        <taxon>Pseudomonadota</taxon>
        <taxon>Betaproteobacteria</taxon>
        <taxon>Burkholderiales</taxon>
        <taxon>Alcaligenaceae</taxon>
        <taxon>Achromobacter</taxon>
    </lineage>
</organism>
<dbReference type="InterPro" id="IPR002471">
    <property type="entry name" value="Pept_S9_AS"/>
</dbReference>
<dbReference type="Gene3D" id="3.40.50.1820">
    <property type="entry name" value="alpha/beta hydrolase"/>
    <property type="match status" value="1"/>
</dbReference>
<keyword evidence="1" id="KW-0378">Hydrolase</keyword>
<dbReference type="PANTHER" id="PTHR34853:SF1">
    <property type="entry name" value="LIPASE 5"/>
    <property type="match status" value="1"/>
</dbReference>
<feature type="chain" id="PRO_5003066751" description="Serine aminopeptidase S33 domain-containing protein" evidence="2">
    <location>
        <begin position="18"/>
        <end position="407"/>
    </location>
</feature>
<evidence type="ECO:0000259" key="3">
    <source>
        <dbReference type="Pfam" id="PF12146"/>
    </source>
</evidence>
<dbReference type="HOGENOM" id="CLU_675479_0_0_4"/>
<dbReference type="RefSeq" id="WP_006220125.1">
    <property type="nucleotide sequence ID" value="NZ_GG770409.1"/>
</dbReference>
<proteinExistence type="predicted"/>
<evidence type="ECO:0000256" key="2">
    <source>
        <dbReference type="SAM" id="SignalP"/>
    </source>
</evidence>
<dbReference type="SUPFAM" id="SSF53474">
    <property type="entry name" value="alpha/beta-Hydrolases"/>
    <property type="match status" value="1"/>
</dbReference>
<evidence type="ECO:0000313" key="4">
    <source>
        <dbReference type="EMBL" id="EFF74661.1"/>
    </source>
</evidence>
<dbReference type="InterPro" id="IPR022742">
    <property type="entry name" value="Hydrolase_4"/>
</dbReference>
<feature type="domain" description="Serine aminopeptidase S33" evidence="3">
    <location>
        <begin position="135"/>
        <end position="242"/>
    </location>
</feature>
<keyword evidence="2" id="KW-0732">Signal</keyword>
<feature type="signal peptide" evidence="2">
    <location>
        <begin position="1"/>
        <end position="17"/>
    </location>
</feature>
<dbReference type="InterPro" id="IPR005152">
    <property type="entry name" value="Lipase_secreted"/>
</dbReference>
<dbReference type="GO" id="GO:0004252">
    <property type="term" value="F:serine-type endopeptidase activity"/>
    <property type="evidence" value="ECO:0007669"/>
    <property type="project" value="InterPro"/>
</dbReference>
<accession>D4XEY4</accession>
<dbReference type="PATRIC" id="fig|742159.3.peg.5044"/>
<dbReference type="Proteomes" id="UP000004510">
    <property type="component" value="Unassembled WGS sequence"/>
</dbReference>
<dbReference type="OrthoDB" id="9798122at2"/>
<name>D4XEY4_9BURK</name>
<comment type="caution">
    <text evidence="4">The sequence shown here is derived from an EMBL/GenBank/DDBJ whole genome shotgun (WGS) entry which is preliminary data.</text>
</comment>
<dbReference type="Gene3D" id="1.10.260.160">
    <property type="match status" value="1"/>
</dbReference>
<dbReference type="GO" id="GO:0006508">
    <property type="term" value="P:proteolysis"/>
    <property type="evidence" value="ECO:0007669"/>
    <property type="project" value="InterPro"/>
</dbReference>
<dbReference type="InterPro" id="IPR029058">
    <property type="entry name" value="AB_hydrolase_fold"/>
</dbReference>
<gene>
    <name evidence="4" type="ORF">HMPREF0004_4031</name>
</gene>
<evidence type="ECO:0000256" key="1">
    <source>
        <dbReference type="ARBA" id="ARBA00022801"/>
    </source>
</evidence>